<reference evidence="5" key="1">
    <citation type="journal article" date="2019" name="Int. J. Syst. Evol. Microbiol.">
        <title>The Global Catalogue of Microorganisms (GCM) 10K type strain sequencing project: providing services to taxonomists for standard genome sequencing and annotation.</title>
        <authorList>
            <consortium name="The Broad Institute Genomics Platform"/>
            <consortium name="The Broad Institute Genome Sequencing Center for Infectious Disease"/>
            <person name="Wu L."/>
            <person name="Ma J."/>
        </authorList>
    </citation>
    <scope>NUCLEOTIDE SEQUENCE [LARGE SCALE GENOMIC DNA]</scope>
    <source>
        <strain evidence="5">KCTC 5701</strain>
    </source>
</reference>
<sequence length="827" mass="94673">MPSRTTVSTYTVRNRRQNYSETPREKVPTRFSSASVKAAPAPRPEKPPAPFGDLSRADITELCDLAKVVWPGQTRSGAEKRRAGVRMLFRHLAKLPGDTWQERWEASGFNDENATPVSVLGRQEVRYDRSNLTSALRMAFAARIIQPSISGFRANKFIDYAEPFRQVQKDPGLDEFFSTVDAQRHLTAVHRHRAKFDLTCALTTQGINLEHLTPSALLHYSLENKRLGLTHGANRDHTRFAALGAWEILHKMGHFPPGTAPTLRTFIYNGQRSIEELVDLYGIKNAGVRQLLIDYLVRRRSDTDYVTLQGLARHLAGHFWSVIEEISPDQQDLNLSQELYDQWRAEIQYWRRNGKTDRTKIRKDPATLLLAVRGLYVDLHSWAVAEPERWAQWVAPCPILPRDLKGFGKRRREVNRRMADRTRVRQPLLPVLVRHVEERYERLASLLEAASPVPLGESFEHQGRRFTRTNSREDRRRAKILAEPTVRVTDDDTGELIHVTMAEDSAFWEWVAVEILRHSGIRVEELVELTHLSIRQYERPNGEVIALLVVAPSKSERERVIPMSAELFHAVAQIIRRHTRNGQAIPLVSRYDGHEKVWSDAMPFLFQRQIGTVRGVIAPATVLNMIGRSCEEIAETNPAFAGTKFTPHDFRRLFATDIVNGGLPIHIGAALLGHLNLQTTQGYVAVFAEDIVKHYQEFLNHRRALRPEHEYVDVTPEEWEEFEEHFDKRKVELGNCARPYGSPCQHEHACIRCPMLQVNPKMLPRLAEIEKDLILRRKRAEAEQWLGEIEGIDMTLTFVRTKQADAARLAHRPPVSLGIPTTRPQSD</sequence>
<dbReference type="InterPro" id="IPR050090">
    <property type="entry name" value="Tyrosine_recombinase_XerCD"/>
</dbReference>
<dbReference type="EMBL" id="JBHSOE010000031">
    <property type="protein sequence ID" value="MFC5657627.1"/>
    <property type="molecule type" value="Genomic_DNA"/>
</dbReference>
<feature type="compositionally biased region" description="Polar residues" evidence="2">
    <location>
        <begin position="1"/>
        <end position="21"/>
    </location>
</feature>
<dbReference type="Gene3D" id="1.10.443.10">
    <property type="entry name" value="Intergrase catalytic core"/>
    <property type="match status" value="1"/>
</dbReference>
<comment type="caution">
    <text evidence="4">The sequence shown here is derived from an EMBL/GenBank/DDBJ whole genome shotgun (WGS) entry which is preliminary data.</text>
</comment>
<organism evidence="4 5">
    <name type="scientific">Streptomyces nogalater</name>
    <dbReference type="NCBI Taxonomy" id="38314"/>
    <lineage>
        <taxon>Bacteria</taxon>
        <taxon>Bacillati</taxon>
        <taxon>Actinomycetota</taxon>
        <taxon>Actinomycetes</taxon>
        <taxon>Kitasatosporales</taxon>
        <taxon>Streptomycetaceae</taxon>
        <taxon>Streptomyces</taxon>
    </lineage>
</organism>
<evidence type="ECO:0000313" key="4">
    <source>
        <dbReference type="EMBL" id="MFC5657627.1"/>
    </source>
</evidence>
<dbReference type="PROSITE" id="PS51898">
    <property type="entry name" value="TYR_RECOMBINASE"/>
    <property type="match status" value="1"/>
</dbReference>
<dbReference type="SUPFAM" id="SSF56349">
    <property type="entry name" value="DNA breaking-rejoining enzymes"/>
    <property type="match status" value="1"/>
</dbReference>
<feature type="domain" description="Tyr recombinase" evidence="3">
    <location>
        <begin position="483"/>
        <end position="696"/>
    </location>
</feature>
<keyword evidence="1" id="KW-0233">DNA recombination</keyword>
<keyword evidence="5" id="KW-1185">Reference proteome</keyword>
<evidence type="ECO:0000259" key="3">
    <source>
        <dbReference type="PROSITE" id="PS51898"/>
    </source>
</evidence>
<protein>
    <submittedName>
        <fullName evidence="4">Tyrosine-type recombinase/integrase</fullName>
    </submittedName>
</protein>
<dbReference type="PANTHER" id="PTHR30349">
    <property type="entry name" value="PHAGE INTEGRASE-RELATED"/>
    <property type="match status" value="1"/>
</dbReference>
<accession>A0ABW0WH92</accession>
<proteinExistence type="predicted"/>
<dbReference type="RefSeq" id="WP_344349244.1">
    <property type="nucleotide sequence ID" value="NZ_BAAASM010000026.1"/>
</dbReference>
<dbReference type="Proteomes" id="UP001596065">
    <property type="component" value="Unassembled WGS sequence"/>
</dbReference>
<gene>
    <name evidence="4" type="ORF">ACFP3J_19290</name>
</gene>
<dbReference type="Pfam" id="PF00589">
    <property type="entry name" value="Phage_integrase"/>
    <property type="match status" value="1"/>
</dbReference>
<feature type="region of interest" description="Disordered" evidence="2">
    <location>
        <begin position="1"/>
        <end position="52"/>
    </location>
</feature>
<evidence type="ECO:0000313" key="5">
    <source>
        <dbReference type="Proteomes" id="UP001596065"/>
    </source>
</evidence>
<evidence type="ECO:0000256" key="1">
    <source>
        <dbReference type="ARBA" id="ARBA00023172"/>
    </source>
</evidence>
<dbReference type="InterPro" id="IPR013762">
    <property type="entry name" value="Integrase-like_cat_sf"/>
</dbReference>
<name>A0ABW0WH92_STRNO</name>
<evidence type="ECO:0000256" key="2">
    <source>
        <dbReference type="SAM" id="MobiDB-lite"/>
    </source>
</evidence>
<dbReference type="PANTHER" id="PTHR30349:SF64">
    <property type="entry name" value="PROPHAGE INTEGRASE INTD-RELATED"/>
    <property type="match status" value="1"/>
</dbReference>
<dbReference type="CDD" id="cd00397">
    <property type="entry name" value="DNA_BRE_C"/>
    <property type="match status" value="1"/>
</dbReference>
<dbReference type="InterPro" id="IPR011010">
    <property type="entry name" value="DNA_brk_join_enz"/>
</dbReference>
<dbReference type="InterPro" id="IPR002104">
    <property type="entry name" value="Integrase_catalytic"/>
</dbReference>